<organism evidence="8 9">
    <name type="scientific">Mycetocola zhujimingii</name>
    <dbReference type="NCBI Taxonomy" id="2079792"/>
    <lineage>
        <taxon>Bacteria</taxon>
        <taxon>Bacillati</taxon>
        <taxon>Actinomycetota</taxon>
        <taxon>Actinomycetes</taxon>
        <taxon>Micrococcales</taxon>
        <taxon>Microbacteriaceae</taxon>
        <taxon>Mycetocola</taxon>
    </lineage>
</organism>
<comment type="subcellular location">
    <subcellularLocation>
        <location evidence="1">Cell membrane</location>
        <topology evidence="1">Multi-pass membrane protein</topology>
    </subcellularLocation>
</comment>
<dbReference type="InterPro" id="IPR027379">
    <property type="entry name" value="CLS_N"/>
</dbReference>
<evidence type="ECO:0000256" key="6">
    <source>
        <dbReference type="SAM" id="Phobius"/>
    </source>
</evidence>
<evidence type="ECO:0000313" key="9">
    <source>
        <dbReference type="Proteomes" id="UP000244962"/>
    </source>
</evidence>
<evidence type="ECO:0000256" key="5">
    <source>
        <dbReference type="ARBA" id="ARBA00023136"/>
    </source>
</evidence>
<keyword evidence="2" id="KW-1003">Cell membrane</keyword>
<evidence type="ECO:0000256" key="3">
    <source>
        <dbReference type="ARBA" id="ARBA00022692"/>
    </source>
</evidence>
<keyword evidence="5 6" id="KW-0472">Membrane</keyword>
<dbReference type="RefSeq" id="WP_108390778.1">
    <property type="nucleotide sequence ID" value="NZ_CP026949.1"/>
</dbReference>
<name>A0A2U1TCK5_9MICO</name>
<evidence type="ECO:0000256" key="2">
    <source>
        <dbReference type="ARBA" id="ARBA00022475"/>
    </source>
</evidence>
<dbReference type="Pfam" id="PF13396">
    <property type="entry name" value="PLDc_N"/>
    <property type="match status" value="1"/>
</dbReference>
<keyword evidence="3 6" id="KW-0812">Transmembrane</keyword>
<feature type="transmembrane region" description="Helical" evidence="6">
    <location>
        <begin position="13"/>
        <end position="33"/>
    </location>
</feature>
<dbReference type="AlphaFoldDB" id="A0A2U1TCK5"/>
<feature type="domain" description="Cardiolipin synthase N-terminal" evidence="7">
    <location>
        <begin position="27"/>
        <end position="67"/>
    </location>
</feature>
<comment type="caution">
    <text evidence="8">The sequence shown here is derived from an EMBL/GenBank/DDBJ whole genome shotgun (WGS) entry which is preliminary data.</text>
</comment>
<accession>A0A2U1TCK5</accession>
<proteinExistence type="predicted"/>
<evidence type="ECO:0000259" key="7">
    <source>
        <dbReference type="Pfam" id="PF13396"/>
    </source>
</evidence>
<keyword evidence="9" id="KW-1185">Reference proteome</keyword>
<keyword evidence="4 6" id="KW-1133">Transmembrane helix</keyword>
<dbReference type="GO" id="GO:0005886">
    <property type="term" value="C:plasma membrane"/>
    <property type="evidence" value="ECO:0007669"/>
    <property type="project" value="UniProtKB-SubCell"/>
</dbReference>
<dbReference type="EMBL" id="QEFB01000011">
    <property type="protein sequence ID" value="PWC06627.1"/>
    <property type="molecule type" value="Genomic_DNA"/>
</dbReference>
<evidence type="ECO:0000313" key="8">
    <source>
        <dbReference type="EMBL" id="PWC06627.1"/>
    </source>
</evidence>
<feature type="transmembrane region" description="Helical" evidence="6">
    <location>
        <begin position="45"/>
        <end position="65"/>
    </location>
</feature>
<evidence type="ECO:0000256" key="4">
    <source>
        <dbReference type="ARBA" id="ARBA00022989"/>
    </source>
</evidence>
<protein>
    <recommendedName>
        <fullName evidence="7">Cardiolipin synthase N-terminal domain-containing protein</fullName>
    </recommendedName>
</protein>
<gene>
    <name evidence="8" type="ORF">DF223_10180</name>
</gene>
<dbReference type="Proteomes" id="UP000244962">
    <property type="component" value="Unassembled WGS sequence"/>
</dbReference>
<reference evidence="9" key="1">
    <citation type="submission" date="2018-04" db="EMBL/GenBank/DDBJ databases">
        <authorList>
            <person name="Liu S."/>
            <person name="Wang Z."/>
            <person name="Li J."/>
        </authorList>
    </citation>
    <scope>NUCLEOTIDE SEQUENCE [LARGE SCALE GENOMIC DNA]</scope>
    <source>
        <strain evidence="9">622</strain>
    </source>
</reference>
<evidence type="ECO:0000256" key="1">
    <source>
        <dbReference type="ARBA" id="ARBA00004651"/>
    </source>
</evidence>
<dbReference type="KEGG" id="myl:C3E77_05915"/>
<sequence>MTANPLLPVWFDIVWTLVLAVVVVSLVLALVQIARRRDLDAVARAAWVLVVIIAPIIGPVAWFAIGRRLPPPPSSVVDP</sequence>